<dbReference type="InterPro" id="IPR046341">
    <property type="entry name" value="SET_dom_sf"/>
</dbReference>
<feature type="non-terminal residue" evidence="1">
    <location>
        <position position="1"/>
    </location>
</feature>
<dbReference type="Proteomes" id="UP000078046">
    <property type="component" value="Unassembled WGS sequence"/>
</dbReference>
<comment type="caution">
    <text evidence="1">The sequence shown here is derived from an EMBL/GenBank/DDBJ whole genome shotgun (WGS) entry which is preliminary data.</text>
</comment>
<protein>
    <submittedName>
        <fullName evidence="1">Uncharacterized protein</fullName>
    </submittedName>
</protein>
<organism evidence="1 2">
    <name type="scientific">Intoshia linei</name>
    <dbReference type="NCBI Taxonomy" id="1819745"/>
    <lineage>
        <taxon>Eukaryota</taxon>
        <taxon>Metazoa</taxon>
        <taxon>Spiralia</taxon>
        <taxon>Lophotrochozoa</taxon>
        <taxon>Mesozoa</taxon>
        <taxon>Orthonectida</taxon>
        <taxon>Rhopaluridae</taxon>
        <taxon>Intoshia</taxon>
    </lineage>
</organism>
<dbReference type="AlphaFoldDB" id="A0A177ARK3"/>
<reference evidence="1 2" key="1">
    <citation type="submission" date="2016-04" db="EMBL/GenBank/DDBJ databases">
        <title>The genome of Intoshia linei affirms orthonectids as highly simplified spiralians.</title>
        <authorList>
            <person name="Mikhailov K.V."/>
            <person name="Slusarev G.S."/>
            <person name="Nikitin M.A."/>
            <person name="Logacheva M.D."/>
            <person name="Penin A."/>
            <person name="Aleoshin V."/>
            <person name="Panchin Y.V."/>
        </authorList>
    </citation>
    <scope>NUCLEOTIDE SEQUENCE [LARGE SCALE GENOMIC DNA]</scope>
    <source>
        <strain evidence="1">Intl2013</strain>
        <tissue evidence="1">Whole animal</tissue>
    </source>
</reference>
<gene>
    <name evidence="1" type="ORF">A3Q56_07632</name>
</gene>
<evidence type="ECO:0000313" key="1">
    <source>
        <dbReference type="EMBL" id="OAF64647.1"/>
    </source>
</evidence>
<dbReference type="Gene3D" id="2.170.270.10">
    <property type="entry name" value="SET domain"/>
    <property type="match status" value="1"/>
</dbReference>
<name>A0A177ARK3_9BILA</name>
<accession>A0A177ARK3</accession>
<dbReference type="EMBL" id="LWCA01001700">
    <property type="protein sequence ID" value="OAF64647.1"/>
    <property type="molecule type" value="Genomic_DNA"/>
</dbReference>
<sequence>KINSNDNKDLSDDDFLTIESTSSVEEPEPPFDLKTLWTDIRYTSKIMPVNDHELTPKVWVQSIEDKQYLTLAEMTLPTQLKIVKRANMKYNVHTVITLITLDVRCRLGPFISRTIKHLKNLSTREINNIYADFLNNKCYPVKTEYEIKLVYMNPDVCNWVCFLHFSNSKLANCEIITLNHQLYIVTSRVIKCYEELVIKPSIEYEQFIKKTFSK</sequence>
<proteinExistence type="predicted"/>
<evidence type="ECO:0000313" key="2">
    <source>
        <dbReference type="Proteomes" id="UP000078046"/>
    </source>
</evidence>
<dbReference type="CDD" id="cd10534">
    <property type="entry name" value="PR-SET_PRDM-like"/>
    <property type="match status" value="1"/>
</dbReference>
<keyword evidence="2" id="KW-1185">Reference proteome</keyword>